<name>A0ABX5L5C8_9MICC</name>
<reference evidence="8 9" key="1">
    <citation type="submission" date="2018-05" db="EMBL/GenBank/DDBJ databases">
        <title>Draft Genome Sequence of Arthrobacter cumminsii IME1328, Isolated from a Patient Who Suffered from Foot Ulcers in China.</title>
        <authorList>
            <person name="Li M."/>
            <person name="Jiang Z."/>
            <person name="Sun Q."/>
            <person name="Tong Y."/>
        </authorList>
    </citation>
    <scope>NUCLEOTIDE SEQUENCE [LARGE SCALE GENOMIC DNA]</scope>
    <source>
        <strain evidence="8 9">IME1328</strain>
    </source>
</reference>
<keyword evidence="5" id="KW-0676">Redox-active center</keyword>
<dbReference type="PANTHER" id="PTHR45663">
    <property type="entry name" value="GEO12009P1"/>
    <property type="match status" value="1"/>
</dbReference>
<dbReference type="PROSITE" id="PS51352">
    <property type="entry name" value="THIOREDOXIN_2"/>
    <property type="match status" value="1"/>
</dbReference>
<dbReference type="Pfam" id="PF00085">
    <property type="entry name" value="Thioredoxin"/>
    <property type="match status" value="1"/>
</dbReference>
<protein>
    <recommendedName>
        <fullName evidence="6">Thioredoxin</fullName>
    </recommendedName>
</protein>
<proteinExistence type="inferred from homology"/>
<organism evidence="8 9">
    <name type="scientific">Pseudoglutamicibacter cumminsii</name>
    <dbReference type="NCBI Taxonomy" id="156979"/>
    <lineage>
        <taxon>Bacteria</taxon>
        <taxon>Bacillati</taxon>
        <taxon>Actinomycetota</taxon>
        <taxon>Actinomycetes</taxon>
        <taxon>Micrococcales</taxon>
        <taxon>Micrococcaceae</taxon>
        <taxon>Pseudoglutamicibacter</taxon>
    </lineage>
</organism>
<keyword evidence="4" id="KW-1015">Disulfide bond</keyword>
<dbReference type="CDD" id="cd02947">
    <property type="entry name" value="TRX_family"/>
    <property type="match status" value="1"/>
</dbReference>
<evidence type="ECO:0000256" key="1">
    <source>
        <dbReference type="ARBA" id="ARBA00008987"/>
    </source>
</evidence>
<sequence>MATFDLTADKFQETVQAEGITAVDFWAEWCGPCKQFAPIYEAVSEKHQDVRFAKVDTEAEQGLASAAQITSIPTLMVFRDGLLVFRQAGALPASALEDVLEQVKALDMDDVRRQIAEAEAQEDSAQ</sequence>
<evidence type="ECO:0000313" key="8">
    <source>
        <dbReference type="EMBL" id="PWI27519.1"/>
    </source>
</evidence>
<dbReference type="PANTHER" id="PTHR45663:SF40">
    <property type="entry name" value="THIOREDOXIN 2"/>
    <property type="match status" value="1"/>
</dbReference>
<dbReference type="EMBL" id="QFWG01000008">
    <property type="protein sequence ID" value="PWI27519.1"/>
    <property type="molecule type" value="Genomic_DNA"/>
</dbReference>
<evidence type="ECO:0000256" key="6">
    <source>
        <dbReference type="NCBIfam" id="TIGR01068"/>
    </source>
</evidence>
<dbReference type="Proteomes" id="UP000245514">
    <property type="component" value="Unassembled WGS sequence"/>
</dbReference>
<dbReference type="PRINTS" id="PR00421">
    <property type="entry name" value="THIOREDOXIN"/>
</dbReference>
<evidence type="ECO:0000256" key="2">
    <source>
        <dbReference type="ARBA" id="ARBA00022448"/>
    </source>
</evidence>
<dbReference type="RefSeq" id="WP_109303917.1">
    <property type="nucleotide sequence ID" value="NZ_QFWG01000008.1"/>
</dbReference>
<dbReference type="SUPFAM" id="SSF52833">
    <property type="entry name" value="Thioredoxin-like"/>
    <property type="match status" value="1"/>
</dbReference>
<evidence type="ECO:0000259" key="7">
    <source>
        <dbReference type="PROSITE" id="PS51352"/>
    </source>
</evidence>
<dbReference type="InterPro" id="IPR036249">
    <property type="entry name" value="Thioredoxin-like_sf"/>
</dbReference>
<dbReference type="InterPro" id="IPR005746">
    <property type="entry name" value="Thioredoxin"/>
</dbReference>
<evidence type="ECO:0000256" key="3">
    <source>
        <dbReference type="ARBA" id="ARBA00022982"/>
    </source>
</evidence>
<gene>
    <name evidence="8" type="primary">trxA</name>
    <name evidence="8" type="ORF">CAY35_06925</name>
</gene>
<evidence type="ECO:0000256" key="4">
    <source>
        <dbReference type="ARBA" id="ARBA00023157"/>
    </source>
</evidence>
<evidence type="ECO:0000313" key="9">
    <source>
        <dbReference type="Proteomes" id="UP000245514"/>
    </source>
</evidence>
<keyword evidence="9" id="KW-1185">Reference proteome</keyword>
<accession>A0ABX5L5C8</accession>
<evidence type="ECO:0000256" key="5">
    <source>
        <dbReference type="ARBA" id="ARBA00023284"/>
    </source>
</evidence>
<comment type="caution">
    <text evidence="8">The sequence shown here is derived from an EMBL/GenBank/DDBJ whole genome shotgun (WGS) entry which is preliminary data.</text>
</comment>
<comment type="similarity">
    <text evidence="1">Belongs to the thioredoxin family.</text>
</comment>
<keyword evidence="3" id="KW-0249">Electron transport</keyword>
<feature type="domain" description="Thioredoxin" evidence="7">
    <location>
        <begin position="1"/>
        <end position="105"/>
    </location>
</feature>
<dbReference type="Gene3D" id="3.40.30.10">
    <property type="entry name" value="Glutaredoxin"/>
    <property type="match status" value="1"/>
</dbReference>
<dbReference type="InterPro" id="IPR013766">
    <property type="entry name" value="Thioredoxin_domain"/>
</dbReference>
<keyword evidence="2" id="KW-0813">Transport</keyword>
<dbReference type="NCBIfam" id="TIGR01068">
    <property type="entry name" value="thioredoxin"/>
    <property type="match status" value="1"/>
</dbReference>